<dbReference type="AlphaFoldDB" id="A0A6V7X7N7"/>
<accession>A0A6V7X7N7</accession>
<evidence type="ECO:0000313" key="1">
    <source>
        <dbReference type="EMBL" id="CAD2195185.1"/>
    </source>
</evidence>
<organism evidence="1 2">
    <name type="scientific">Meloidogyne enterolobii</name>
    <name type="common">Root-knot nematode worm</name>
    <name type="synonym">Meloidogyne mayaguensis</name>
    <dbReference type="NCBI Taxonomy" id="390850"/>
    <lineage>
        <taxon>Eukaryota</taxon>
        <taxon>Metazoa</taxon>
        <taxon>Ecdysozoa</taxon>
        <taxon>Nematoda</taxon>
        <taxon>Chromadorea</taxon>
        <taxon>Rhabditida</taxon>
        <taxon>Tylenchina</taxon>
        <taxon>Tylenchomorpha</taxon>
        <taxon>Tylenchoidea</taxon>
        <taxon>Meloidogynidae</taxon>
        <taxon>Meloidogyninae</taxon>
        <taxon>Meloidogyne</taxon>
    </lineage>
</organism>
<dbReference type="Proteomes" id="UP000580250">
    <property type="component" value="Unassembled WGS sequence"/>
</dbReference>
<protein>
    <submittedName>
        <fullName evidence="1">Uncharacterized protein</fullName>
    </submittedName>
</protein>
<evidence type="ECO:0000313" key="2">
    <source>
        <dbReference type="Proteomes" id="UP000580250"/>
    </source>
</evidence>
<comment type="caution">
    <text evidence="1">The sequence shown here is derived from an EMBL/GenBank/DDBJ whole genome shotgun (WGS) entry which is preliminary data.</text>
</comment>
<name>A0A6V7X7N7_MELEN</name>
<gene>
    <name evidence="1" type="ORF">MENT_LOCUS48253</name>
</gene>
<reference evidence="1 2" key="1">
    <citation type="submission" date="2020-08" db="EMBL/GenBank/DDBJ databases">
        <authorList>
            <person name="Koutsovoulos G."/>
            <person name="Danchin GJ E."/>
        </authorList>
    </citation>
    <scope>NUCLEOTIDE SEQUENCE [LARGE SCALE GENOMIC DNA]</scope>
</reference>
<sequence>MSSEYCGPLPISSKLNNSRYNEVYDLSVDSMDNLAKEGKIVRIILLKHLIFIFLRHQAFLQSKNPAKQVLQIGRIAVL</sequence>
<proteinExistence type="predicted"/>
<dbReference type="EMBL" id="CAJEWN010001186">
    <property type="protein sequence ID" value="CAD2195185.1"/>
    <property type="molecule type" value="Genomic_DNA"/>
</dbReference>